<evidence type="ECO:0000256" key="2">
    <source>
        <dbReference type="SAM" id="Coils"/>
    </source>
</evidence>
<dbReference type="PANTHER" id="PTHR14464">
    <property type="entry name" value="EXONUCLEASE V"/>
    <property type="match status" value="1"/>
</dbReference>
<comment type="similarity">
    <text evidence="1">Belongs to the EXO5 family.</text>
</comment>
<evidence type="ECO:0000313" key="4">
    <source>
        <dbReference type="Proteomes" id="UP000734854"/>
    </source>
</evidence>
<proteinExistence type="inferred from homology"/>
<dbReference type="GO" id="GO:0005634">
    <property type="term" value="C:nucleus"/>
    <property type="evidence" value="ECO:0007669"/>
    <property type="project" value="TreeGrafter"/>
</dbReference>
<keyword evidence="2" id="KW-0175">Coiled coil</keyword>
<dbReference type="PANTHER" id="PTHR14464:SF4">
    <property type="entry name" value="EXONUCLEASE V"/>
    <property type="match status" value="1"/>
</dbReference>
<reference evidence="3 4" key="1">
    <citation type="submission" date="2020-08" db="EMBL/GenBank/DDBJ databases">
        <title>Plant Genome Project.</title>
        <authorList>
            <person name="Zhang R.-G."/>
        </authorList>
    </citation>
    <scope>NUCLEOTIDE SEQUENCE [LARGE SCALE GENOMIC DNA]</scope>
    <source>
        <tissue evidence="3">Rhizome</tissue>
    </source>
</reference>
<dbReference type="Gene3D" id="2.40.50.140">
    <property type="entry name" value="Nucleic acid-binding proteins"/>
    <property type="match status" value="1"/>
</dbReference>
<gene>
    <name evidence="3" type="ORF">ZIOFF_024525</name>
</gene>
<dbReference type="Pfam" id="PF09810">
    <property type="entry name" value="Exo5"/>
    <property type="match status" value="1"/>
</dbReference>
<name>A0A8J5GWH3_ZINOF</name>
<sequence length="255" mass="29419">MASAAFYVQYIHDLQLQIRKKVNNLERLEAQRNDLNSREILAIRKGQIHCNNFFGCLLLYVVVAVRMLREELQLLHKPGPYVGEVVKVMGKSKVLVKVSHLVHSIGTTFSSDSKKASGPMYCYKDGKLTALEEANQPDGIYVHEKCVVCNSFLSFGTLDDELSHFRDTSSLLSQSDKQLLLRYELQSDQSLLEEYYFPYDSNWLKTQINRGLEFWLGYREASFVSEDEKWKCQLCDFVSDCPFSVTSSRDRVRSR</sequence>
<dbReference type="InterPro" id="IPR019190">
    <property type="entry name" value="EXOV"/>
</dbReference>
<evidence type="ECO:0000313" key="3">
    <source>
        <dbReference type="EMBL" id="KAG6514182.1"/>
    </source>
</evidence>
<dbReference type="GO" id="GO:0036297">
    <property type="term" value="P:interstrand cross-link repair"/>
    <property type="evidence" value="ECO:0007669"/>
    <property type="project" value="TreeGrafter"/>
</dbReference>
<protein>
    <submittedName>
        <fullName evidence="3">Uncharacterized protein</fullName>
    </submittedName>
</protein>
<comment type="caution">
    <text evidence="3">The sequence shown here is derived from an EMBL/GenBank/DDBJ whole genome shotgun (WGS) entry which is preliminary data.</text>
</comment>
<dbReference type="EMBL" id="JACMSC010000007">
    <property type="protein sequence ID" value="KAG6514182.1"/>
    <property type="molecule type" value="Genomic_DNA"/>
</dbReference>
<feature type="coiled-coil region" evidence="2">
    <location>
        <begin position="11"/>
        <end position="45"/>
    </location>
</feature>
<organism evidence="3 4">
    <name type="scientific">Zingiber officinale</name>
    <name type="common">Ginger</name>
    <name type="synonym">Amomum zingiber</name>
    <dbReference type="NCBI Taxonomy" id="94328"/>
    <lineage>
        <taxon>Eukaryota</taxon>
        <taxon>Viridiplantae</taxon>
        <taxon>Streptophyta</taxon>
        <taxon>Embryophyta</taxon>
        <taxon>Tracheophyta</taxon>
        <taxon>Spermatophyta</taxon>
        <taxon>Magnoliopsida</taxon>
        <taxon>Liliopsida</taxon>
        <taxon>Zingiberales</taxon>
        <taxon>Zingiberaceae</taxon>
        <taxon>Zingiber</taxon>
    </lineage>
</organism>
<evidence type="ECO:0000256" key="1">
    <source>
        <dbReference type="ARBA" id="ARBA00009797"/>
    </source>
</evidence>
<dbReference type="GO" id="GO:0045145">
    <property type="term" value="F:single-stranded DNA 5'-3' DNA exonuclease activity"/>
    <property type="evidence" value="ECO:0007669"/>
    <property type="project" value="InterPro"/>
</dbReference>
<dbReference type="InterPro" id="IPR012340">
    <property type="entry name" value="NA-bd_OB-fold"/>
</dbReference>
<dbReference type="AlphaFoldDB" id="A0A8J5GWH3"/>
<keyword evidence="4" id="KW-1185">Reference proteome</keyword>
<dbReference type="Proteomes" id="UP000734854">
    <property type="component" value="Unassembled WGS sequence"/>
</dbReference>
<accession>A0A8J5GWH3</accession>